<dbReference type="Proteomes" id="UP000259030">
    <property type="component" value="Chromosome"/>
</dbReference>
<dbReference type="InterPro" id="IPR051677">
    <property type="entry name" value="AfsR-DnrI-RedD_regulator"/>
</dbReference>
<gene>
    <name evidence="2" type="ORF">DFI_07740</name>
</gene>
<accession>A0A221SW88</accession>
<dbReference type="EMBL" id="CP021081">
    <property type="protein sequence ID" value="ASN80903.1"/>
    <property type="molecule type" value="Genomic_DNA"/>
</dbReference>
<dbReference type="InterPro" id="IPR011990">
    <property type="entry name" value="TPR-like_helical_dom_sf"/>
</dbReference>
<proteinExistence type="predicted"/>
<reference evidence="2 3" key="1">
    <citation type="submission" date="2017-05" db="EMBL/GenBank/DDBJ databases">
        <title>The complete genome sequence of Deinococcus ficus isolated from the rhizosphere of the Ficus religiosa L. in Taiwan.</title>
        <authorList>
            <person name="Wu K.-M."/>
            <person name="Liao T.-L."/>
            <person name="Liu Y.-M."/>
            <person name="Young C.-C."/>
            <person name="Tsai S.-F."/>
        </authorList>
    </citation>
    <scope>NUCLEOTIDE SEQUENCE [LARGE SCALE GENOMIC DNA]</scope>
    <source>
        <strain evidence="2 3">CC-FR2-10</strain>
    </source>
</reference>
<dbReference type="Gene3D" id="1.25.40.10">
    <property type="entry name" value="Tetratricopeptide repeat domain"/>
    <property type="match status" value="2"/>
</dbReference>
<name>A0A221SW88_9DEIO</name>
<sequence>MARGDSWQLRVLGPPTLVHPEGPAVRLDGTALALVTYLALEGPTARSRLAGLLWPDTVEGAARNNLVHLIRRVNRAAGDAVLVADDRVGLAPHVRVDAAALVSEGGDGGDGMVTGPLLPGVDFDDRPDLSDWLHAWRERLEHAQTRLLTRAAAEQEAAGDLSGAVSTTLRLLDLDLVSEDAHRRLMRLHYLAGDRPAALRAYGRCREALLRELGVEPLPETVALAREIERGEVRAPAGRGRRLPLSVLRPPTLVGRADTWESMEEAWQAGQFIILAGEAGVGKSRLARDFALSKGEVLHLEGRPGDALVPYATTGRNLRRILERTPDLPLDPWMRASLAWLLPELRSGPGEAAAPDASLHAAIRHVFQAGLAGVGSILYDDLHLADAASIEAGFVLISSAFPLGQPGGVPHLICTVRPAELPAETAEVFRRGSAAGHNRRLDLGPLPEEAIAELLRDLDVPEVQARAGQLTRFTGGNPFFLLETVKHLIELPDPGGALPVAERASQLLSDRLARLSVLALSAARASAIVASDLRVELIADVLGAPLLDVAAAWEELEAAGVMTGERFSHDLVQETVLAGIPPSVRRLLHRSAARVLGREGASAARVARHAQEGGDLAGAAPLFLRAAAEALGALRPVEAVRFFEEAAQLYTELGQQDAAFDALVRAAESPWRTEQVAALDPLVERLAAGARTNAQRARVAALRAGRLLGRGQAQAAEAEALAGLAQLEGLDLPRVRAALLRELVQARAHQGREADVQDMAPYLRALHEALGDDRERALGEIALGGAYLRLGQGEAAEPHLRRSSDLFRALGDTYRSAWAMHNLAATLHAREQFPEVIRLREELDVKLDRAHAPTLYRANLTELGISHTRLRHYAQALDWLRRAEAYGDEVGEPRGSLDRAFADLYWAIGAHDDCLASAGRALAQPDPRDSGAFIPWLHVGRVRAAREDRGGALTAYEHVEKGLSGRDFPYTRGLLLLARADLAGPQDAVDLATQALDLARTRHFPDLETAALTTRAAALLAAGQAAQARTDSQAAVARLPAHAPRDDFARPLLVHHRVFMALDAAAADAPLQQALTWLEAAVQQVPAEYRDAFLNVQGTHRALQALASARRP</sequence>
<evidence type="ECO:0000313" key="3">
    <source>
        <dbReference type="Proteomes" id="UP000259030"/>
    </source>
</evidence>
<feature type="domain" description="Bacterial transcriptional activator" evidence="1">
    <location>
        <begin position="96"/>
        <end position="229"/>
    </location>
</feature>
<dbReference type="RefSeq" id="WP_051307390.1">
    <property type="nucleotide sequence ID" value="NZ_CP021081.1"/>
</dbReference>
<dbReference type="InterPro" id="IPR005158">
    <property type="entry name" value="BTAD"/>
</dbReference>
<dbReference type="SUPFAM" id="SSF48452">
    <property type="entry name" value="TPR-like"/>
    <property type="match status" value="3"/>
</dbReference>
<protein>
    <recommendedName>
        <fullName evidence="1">Bacterial transcriptional activator domain-containing protein</fullName>
    </recommendedName>
</protein>
<evidence type="ECO:0000259" key="1">
    <source>
        <dbReference type="SMART" id="SM01043"/>
    </source>
</evidence>
<dbReference type="Pfam" id="PF03704">
    <property type="entry name" value="BTAD"/>
    <property type="match status" value="1"/>
</dbReference>
<organism evidence="2 3">
    <name type="scientific">Deinococcus ficus</name>
    <dbReference type="NCBI Taxonomy" id="317577"/>
    <lineage>
        <taxon>Bacteria</taxon>
        <taxon>Thermotogati</taxon>
        <taxon>Deinococcota</taxon>
        <taxon>Deinococci</taxon>
        <taxon>Deinococcales</taxon>
        <taxon>Deinococcaceae</taxon>
        <taxon>Deinococcus</taxon>
    </lineage>
</organism>
<dbReference type="SMART" id="SM01043">
    <property type="entry name" value="BTAD"/>
    <property type="match status" value="1"/>
</dbReference>
<dbReference type="KEGG" id="dfc:DFI_07740"/>
<evidence type="ECO:0000313" key="2">
    <source>
        <dbReference type="EMBL" id="ASN80903.1"/>
    </source>
</evidence>
<dbReference type="PANTHER" id="PTHR35807">
    <property type="entry name" value="TRANSCRIPTIONAL REGULATOR REDD-RELATED"/>
    <property type="match status" value="1"/>
</dbReference>
<keyword evidence="3" id="KW-1185">Reference proteome</keyword>
<dbReference type="Pfam" id="PF13424">
    <property type="entry name" value="TPR_12"/>
    <property type="match status" value="1"/>
</dbReference>
<dbReference type="STRING" id="317577.GCA_000419625_02370"/>
<dbReference type="AlphaFoldDB" id="A0A221SW88"/>